<protein>
    <recommendedName>
        <fullName evidence="3">Reverse transcriptase domain-containing protein</fullName>
    </recommendedName>
</protein>
<dbReference type="STRING" id="8022.A0A060Z747"/>
<name>A0A060Z747_ONCMY</name>
<feature type="non-terminal residue" evidence="1">
    <location>
        <position position="1"/>
    </location>
</feature>
<dbReference type="PANTHER" id="PTHR21301:SF10">
    <property type="entry name" value="REVERSE TRANSCRIPTASE DOMAIN-CONTAINING PROTEIN"/>
    <property type="match status" value="1"/>
</dbReference>
<dbReference type="PANTHER" id="PTHR21301">
    <property type="entry name" value="REVERSE TRANSCRIPTASE"/>
    <property type="match status" value="1"/>
</dbReference>
<evidence type="ECO:0008006" key="3">
    <source>
        <dbReference type="Google" id="ProtNLM"/>
    </source>
</evidence>
<dbReference type="AlphaFoldDB" id="A0A060Z747"/>
<evidence type="ECO:0000313" key="1">
    <source>
        <dbReference type="EMBL" id="CDQ99908.1"/>
    </source>
</evidence>
<gene>
    <name evidence="1" type="ORF">GSONMT00045795001</name>
</gene>
<reference evidence="1" key="2">
    <citation type="submission" date="2014-03" db="EMBL/GenBank/DDBJ databases">
        <authorList>
            <person name="Genoscope - CEA"/>
        </authorList>
    </citation>
    <scope>NUCLEOTIDE SEQUENCE</scope>
</reference>
<dbReference type="PaxDb" id="8022-A0A060Z747"/>
<organism evidence="1 2">
    <name type="scientific">Oncorhynchus mykiss</name>
    <name type="common">Rainbow trout</name>
    <name type="synonym">Salmo gairdneri</name>
    <dbReference type="NCBI Taxonomy" id="8022"/>
    <lineage>
        <taxon>Eukaryota</taxon>
        <taxon>Metazoa</taxon>
        <taxon>Chordata</taxon>
        <taxon>Craniata</taxon>
        <taxon>Vertebrata</taxon>
        <taxon>Euteleostomi</taxon>
        <taxon>Actinopterygii</taxon>
        <taxon>Neopterygii</taxon>
        <taxon>Teleostei</taxon>
        <taxon>Protacanthopterygii</taxon>
        <taxon>Salmoniformes</taxon>
        <taxon>Salmonidae</taxon>
        <taxon>Salmoninae</taxon>
        <taxon>Oncorhynchus</taxon>
    </lineage>
</organism>
<dbReference type="EMBL" id="FR951166">
    <property type="protein sequence ID" value="CDQ99908.1"/>
    <property type="molecule type" value="Genomic_DNA"/>
</dbReference>
<sequence length="365" mass="42538">LQLDTIKSLRSNQSIVIKPADKGSQIVIMDRVQYLLEANRQLNNVKNDVPLDHSIPSETQEMIKRILMELLEKKCITSKQYTYLLGPEVPRPRQFYLLPKMHKPLEEWSVPFQIPSARPIVSDCGSESYRIAEYIDYFIHPLSQKHAKDSGKEHASYVKDTYDFVDKDKGLELPLGAFLFSIDINSLYTNTETSLGLRAIKQAFDRFPDPQRPDKEILDLLELSLLRNDFNFNDEFYLQIHGTAMGKKCLSAFANLYMCFWEETAFLKCQILPFLYLRYLDDIFGIWVSSMQDFECFLETLNTHHSAITTSHNIQREKLEFLDTQVLFVPSDGLTKSLATKVFFKETDRHALLHKASYHPKHRYY</sequence>
<accession>A0A060Z747</accession>
<dbReference type="Proteomes" id="UP000193380">
    <property type="component" value="Unassembled WGS sequence"/>
</dbReference>
<evidence type="ECO:0000313" key="2">
    <source>
        <dbReference type="Proteomes" id="UP000193380"/>
    </source>
</evidence>
<proteinExistence type="predicted"/>
<reference evidence="1" key="1">
    <citation type="journal article" date="2014" name="Nat. Commun.">
        <title>The rainbow trout genome provides novel insights into evolution after whole-genome duplication in vertebrates.</title>
        <authorList>
            <person name="Berthelot C."/>
            <person name="Brunet F."/>
            <person name="Chalopin D."/>
            <person name="Juanchich A."/>
            <person name="Bernard M."/>
            <person name="Noel B."/>
            <person name="Bento P."/>
            <person name="Da Silva C."/>
            <person name="Labadie K."/>
            <person name="Alberti A."/>
            <person name="Aury J.M."/>
            <person name="Louis A."/>
            <person name="Dehais P."/>
            <person name="Bardou P."/>
            <person name="Montfort J."/>
            <person name="Klopp C."/>
            <person name="Cabau C."/>
            <person name="Gaspin C."/>
            <person name="Thorgaard G.H."/>
            <person name="Boussaha M."/>
            <person name="Quillet E."/>
            <person name="Guyomard R."/>
            <person name="Galiana D."/>
            <person name="Bobe J."/>
            <person name="Volff J.N."/>
            <person name="Genet C."/>
            <person name="Wincker P."/>
            <person name="Jaillon O."/>
            <person name="Roest Crollius H."/>
            <person name="Guiguen Y."/>
        </authorList>
    </citation>
    <scope>NUCLEOTIDE SEQUENCE [LARGE SCALE GENOMIC DNA]</scope>
</reference>